<evidence type="ECO:0000313" key="4">
    <source>
        <dbReference type="EMBL" id="REF97923.1"/>
    </source>
</evidence>
<dbReference type="Proteomes" id="UP000256913">
    <property type="component" value="Unassembled WGS sequence"/>
</dbReference>
<dbReference type="SUPFAM" id="SSF55729">
    <property type="entry name" value="Acyl-CoA N-acyltransferases (Nat)"/>
    <property type="match status" value="1"/>
</dbReference>
<dbReference type="Gene3D" id="3.40.630.30">
    <property type="match status" value="1"/>
</dbReference>
<dbReference type="EMBL" id="QUMQ01000001">
    <property type="protein sequence ID" value="REF97923.1"/>
    <property type="molecule type" value="Genomic_DNA"/>
</dbReference>
<dbReference type="CDD" id="cd04301">
    <property type="entry name" value="NAT_SF"/>
    <property type="match status" value="1"/>
</dbReference>
<dbReference type="RefSeq" id="WP_116069293.1">
    <property type="nucleotide sequence ID" value="NZ_BONB01000029.1"/>
</dbReference>
<comment type="caution">
    <text evidence="4">The sequence shown here is derived from an EMBL/GenBank/DDBJ whole genome shotgun (WGS) entry which is preliminary data.</text>
</comment>
<keyword evidence="2 4" id="KW-0012">Acyltransferase</keyword>
<name>A0A3D9ZPP5_9ACTN</name>
<keyword evidence="5" id="KW-1185">Reference proteome</keyword>
<evidence type="ECO:0000256" key="2">
    <source>
        <dbReference type="ARBA" id="ARBA00023315"/>
    </source>
</evidence>
<proteinExistence type="predicted"/>
<protein>
    <submittedName>
        <fullName evidence="4">L-amino acid N-acyltransferase YncA</fullName>
    </submittedName>
</protein>
<dbReference type="InterPro" id="IPR000182">
    <property type="entry name" value="GNAT_dom"/>
</dbReference>
<dbReference type="GO" id="GO:0016747">
    <property type="term" value="F:acyltransferase activity, transferring groups other than amino-acyl groups"/>
    <property type="evidence" value="ECO:0007669"/>
    <property type="project" value="InterPro"/>
</dbReference>
<dbReference type="AlphaFoldDB" id="A0A3D9ZPP5"/>
<evidence type="ECO:0000256" key="1">
    <source>
        <dbReference type="ARBA" id="ARBA00022679"/>
    </source>
</evidence>
<feature type="domain" description="N-acetyltransferase" evidence="3">
    <location>
        <begin position="2"/>
        <end position="168"/>
    </location>
</feature>
<reference evidence="4 5" key="1">
    <citation type="submission" date="2018-08" db="EMBL/GenBank/DDBJ databases">
        <title>Sequencing the genomes of 1000 actinobacteria strains.</title>
        <authorList>
            <person name="Klenk H.-P."/>
        </authorList>
    </citation>
    <scope>NUCLEOTIDE SEQUENCE [LARGE SCALE GENOMIC DNA]</scope>
    <source>
        <strain evidence="4 5">DSM 44099</strain>
    </source>
</reference>
<evidence type="ECO:0000259" key="3">
    <source>
        <dbReference type="PROSITE" id="PS51186"/>
    </source>
</evidence>
<dbReference type="InterPro" id="IPR016181">
    <property type="entry name" value="Acyl_CoA_acyltransferase"/>
</dbReference>
<accession>A0A3D9ZPP5</accession>
<gene>
    <name evidence="4" type="ORF">DFJ67_3932</name>
</gene>
<dbReference type="InterPro" id="IPR050832">
    <property type="entry name" value="Bact_Acetyltransf"/>
</dbReference>
<evidence type="ECO:0000313" key="5">
    <source>
        <dbReference type="Proteomes" id="UP000256913"/>
    </source>
</evidence>
<keyword evidence="1 4" id="KW-0808">Transferase</keyword>
<dbReference type="PANTHER" id="PTHR43877">
    <property type="entry name" value="AMINOALKYLPHOSPHONATE N-ACETYLTRANSFERASE-RELATED-RELATED"/>
    <property type="match status" value="1"/>
</dbReference>
<dbReference type="PROSITE" id="PS51186">
    <property type="entry name" value="GNAT"/>
    <property type="match status" value="1"/>
</dbReference>
<organism evidence="4 5">
    <name type="scientific">Asanoa ferruginea</name>
    <dbReference type="NCBI Taxonomy" id="53367"/>
    <lineage>
        <taxon>Bacteria</taxon>
        <taxon>Bacillati</taxon>
        <taxon>Actinomycetota</taxon>
        <taxon>Actinomycetes</taxon>
        <taxon>Micromonosporales</taxon>
        <taxon>Micromonosporaceae</taxon>
        <taxon>Asanoa</taxon>
    </lineage>
</organism>
<dbReference type="Pfam" id="PF00583">
    <property type="entry name" value="Acetyltransf_1"/>
    <property type="match status" value="1"/>
</dbReference>
<dbReference type="OrthoDB" id="5243635at2"/>
<sequence>MLTIRPQRLEDAAEVAGVHVRAWQAGYAGIIPKDVLDALDPEAFAARRRQWQGAKEFETLVAVDGPAIVGFTTVGRYRNQQNRDDLDPEIGEVLAIYQEPQRLGTGLGRTLMAAGLAELHNRGFRTVRLWVLEDNKRARRFYEKAGFEPDGERNTYDVTSGGETLRLPELRYTRSGGA</sequence>